<gene>
    <name evidence="1" type="ORF">SCARUB_04390</name>
</gene>
<dbReference type="EMBL" id="MAYW01000215">
    <property type="protein sequence ID" value="ODS30503.1"/>
    <property type="molecule type" value="Genomic_DNA"/>
</dbReference>
<protein>
    <submittedName>
        <fullName evidence="1">Uncharacterized protein</fullName>
    </submittedName>
</protein>
<feature type="non-terminal residue" evidence="1">
    <location>
        <position position="27"/>
    </location>
</feature>
<sequence>MEKWTIKTDMAKIFRTTFKNYLPQLKE</sequence>
<comment type="caution">
    <text evidence="1">The sequence shown here is derived from an EMBL/GenBank/DDBJ whole genome shotgun (WGS) entry which is preliminary data.</text>
</comment>
<name>A0A1E3X4A6_9BACT</name>
<accession>A0A1E3X4A6</accession>
<evidence type="ECO:0000313" key="2">
    <source>
        <dbReference type="Proteomes" id="UP000094056"/>
    </source>
</evidence>
<proteinExistence type="predicted"/>
<organism evidence="1 2">
    <name type="scientific">Candidatus Scalindua rubra</name>
    <dbReference type="NCBI Taxonomy" id="1872076"/>
    <lineage>
        <taxon>Bacteria</taxon>
        <taxon>Pseudomonadati</taxon>
        <taxon>Planctomycetota</taxon>
        <taxon>Candidatus Brocadiia</taxon>
        <taxon>Candidatus Brocadiales</taxon>
        <taxon>Candidatus Scalinduaceae</taxon>
        <taxon>Candidatus Scalindua</taxon>
    </lineage>
</organism>
<reference evidence="1 2" key="1">
    <citation type="submission" date="2016-07" db="EMBL/GenBank/DDBJ databases">
        <title>Draft genome of Scalindua rubra, obtained from a brine-seawater interface in the Red Sea, sheds light on salt adaptation in anammox bacteria.</title>
        <authorList>
            <person name="Speth D.R."/>
            <person name="Lagkouvardos I."/>
            <person name="Wang Y."/>
            <person name="Qian P.-Y."/>
            <person name="Dutilh B.E."/>
            <person name="Jetten M.S."/>
        </authorList>
    </citation>
    <scope>NUCLEOTIDE SEQUENCE [LARGE SCALE GENOMIC DNA]</scope>
    <source>
        <strain evidence="1">BSI-1</strain>
    </source>
</reference>
<dbReference type="AlphaFoldDB" id="A0A1E3X4A6"/>
<evidence type="ECO:0000313" key="1">
    <source>
        <dbReference type="EMBL" id="ODS30503.1"/>
    </source>
</evidence>
<dbReference type="Proteomes" id="UP000094056">
    <property type="component" value="Unassembled WGS sequence"/>
</dbReference>